<evidence type="ECO:0000256" key="2">
    <source>
        <dbReference type="ARBA" id="ARBA00022692"/>
    </source>
</evidence>
<comment type="caution">
    <text evidence="7">The sequence shown here is derived from an EMBL/GenBank/DDBJ whole genome shotgun (WGS) entry which is preliminary data.</text>
</comment>
<dbReference type="EMBL" id="CATQJA010002643">
    <property type="protein sequence ID" value="CAJ0576346.1"/>
    <property type="molecule type" value="Genomic_DNA"/>
</dbReference>
<name>A0AA36G312_9BILA</name>
<accession>A0AA36G312</accession>
<sequence>MVEDLEVFKVIGLINTGLTYITNILLIYVIVRFSPRALGTYRYLVITFAVFDILYSTSHALSNPVAYVYRHAFVIFATGPFTGQLVSLGYGAFFFALSLSLLAGHFLYRYLLVCREEWMFIFNNKRFLPILIFTWLSTGFVWAF</sequence>
<dbReference type="PROSITE" id="PS50262">
    <property type="entry name" value="G_PROTEIN_RECEP_F1_2"/>
    <property type="match status" value="1"/>
</dbReference>
<feature type="transmembrane region" description="Helical" evidence="5">
    <location>
        <begin position="43"/>
        <end position="61"/>
    </location>
</feature>
<dbReference type="InterPro" id="IPR017452">
    <property type="entry name" value="GPCR_Rhodpsn_7TM"/>
</dbReference>
<evidence type="ECO:0000256" key="4">
    <source>
        <dbReference type="ARBA" id="ARBA00023136"/>
    </source>
</evidence>
<dbReference type="GO" id="GO:0016020">
    <property type="term" value="C:membrane"/>
    <property type="evidence" value="ECO:0007669"/>
    <property type="project" value="UniProtKB-SubCell"/>
</dbReference>
<protein>
    <recommendedName>
        <fullName evidence="6">G-protein coupled receptors family 1 profile domain-containing protein</fullName>
    </recommendedName>
</protein>
<evidence type="ECO:0000313" key="7">
    <source>
        <dbReference type="EMBL" id="CAJ0576346.1"/>
    </source>
</evidence>
<dbReference type="SUPFAM" id="SSF81321">
    <property type="entry name" value="Family A G protein-coupled receptor-like"/>
    <property type="match status" value="1"/>
</dbReference>
<keyword evidence="4 5" id="KW-0472">Membrane</keyword>
<organism evidence="7 8">
    <name type="scientific">Mesorhabditis spiculigera</name>
    <dbReference type="NCBI Taxonomy" id="96644"/>
    <lineage>
        <taxon>Eukaryota</taxon>
        <taxon>Metazoa</taxon>
        <taxon>Ecdysozoa</taxon>
        <taxon>Nematoda</taxon>
        <taxon>Chromadorea</taxon>
        <taxon>Rhabditida</taxon>
        <taxon>Rhabditina</taxon>
        <taxon>Rhabditomorpha</taxon>
        <taxon>Rhabditoidea</taxon>
        <taxon>Rhabditidae</taxon>
        <taxon>Mesorhabditinae</taxon>
        <taxon>Mesorhabditis</taxon>
    </lineage>
</organism>
<keyword evidence="2 5" id="KW-0812">Transmembrane</keyword>
<feature type="transmembrane region" description="Helical" evidence="5">
    <location>
        <begin position="81"/>
        <end position="107"/>
    </location>
</feature>
<comment type="subcellular location">
    <subcellularLocation>
        <location evidence="1">Membrane</location>
    </subcellularLocation>
</comment>
<feature type="non-terminal residue" evidence="7">
    <location>
        <position position="144"/>
    </location>
</feature>
<keyword evidence="8" id="KW-1185">Reference proteome</keyword>
<dbReference type="PANTHER" id="PTHR22943:SF248">
    <property type="entry name" value="SEVEN TM RECEPTOR"/>
    <property type="match status" value="1"/>
</dbReference>
<dbReference type="Pfam" id="PF10326">
    <property type="entry name" value="7TM_GPCR_Str"/>
    <property type="match status" value="1"/>
</dbReference>
<dbReference type="AlphaFoldDB" id="A0AA36G312"/>
<feature type="domain" description="G-protein coupled receptors family 1 profile" evidence="6">
    <location>
        <begin position="22"/>
        <end position="144"/>
    </location>
</feature>
<keyword evidence="3 5" id="KW-1133">Transmembrane helix</keyword>
<evidence type="ECO:0000256" key="3">
    <source>
        <dbReference type="ARBA" id="ARBA00022989"/>
    </source>
</evidence>
<dbReference type="Proteomes" id="UP001177023">
    <property type="component" value="Unassembled WGS sequence"/>
</dbReference>
<feature type="transmembrane region" description="Helical" evidence="5">
    <location>
        <begin position="12"/>
        <end position="31"/>
    </location>
</feature>
<dbReference type="PANTHER" id="PTHR22943">
    <property type="entry name" value="7-TRANSMEMBRANE DOMAIN RECEPTOR C.ELEGANS"/>
    <property type="match status" value="1"/>
</dbReference>
<reference evidence="7" key="1">
    <citation type="submission" date="2023-06" db="EMBL/GenBank/DDBJ databases">
        <authorList>
            <person name="Delattre M."/>
        </authorList>
    </citation>
    <scope>NUCLEOTIDE SEQUENCE</scope>
    <source>
        <strain evidence="7">AF72</strain>
    </source>
</reference>
<gene>
    <name evidence="7" type="ORF">MSPICULIGERA_LOCUS14640</name>
</gene>
<evidence type="ECO:0000256" key="1">
    <source>
        <dbReference type="ARBA" id="ARBA00004370"/>
    </source>
</evidence>
<evidence type="ECO:0000256" key="5">
    <source>
        <dbReference type="SAM" id="Phobius"/>
    </source>
</evidence>
<evidence type="ECO:0000259" key="6">
    <source>
        <dbReference type="PROSITE" id="PS50262"/>
    </source>
</evidence>
<proteinExistence type="predicted"/>
<feature type="transmembrane region" description="Helical" evidence="5">
    <location>
        <begin position="127"/>
        <end position="143"/>
    </location>
</feature>
<dbReference type="InterPro" id="IPR019428">
    <property type="entry name" value="7TM_GPCR_serpentine_rcpt_Str"/>
</dbReference>
<evidence type="ECO:0000313" key="8">
    <source>
        <dbReference type="Proteomes" id="UP001177023"/>
    </source>
</evidence>